<dbReference type="CDD" id="cd00887">
    <property type="entry name" value="MoeA"/>
    <property type="match status" value="1"/>
</dbReference>
<keyword evidence="6" id="KW-0460">Magnesium</keyword>
<comment type="function">
    <text evidence="1 6">Catalyzes the insertion of molybdate into adenylated molybdopterin with the concomitant release of AMP.</text>
</comment>
<comment type="pathway">
    <text evidence="2 6">Cofactor biosynthesis; molybdopterin biosynthesis.</text>
</comment>
<dbReference type="NCBIfam" id="TIGR00177">
    <property type="entry name" value="molyb_syn"/>
    <property type="match status" value="1"/>
</dbReference>
<dbReference type="PANTHER" id="PTHR10192:SF5">
    <property type="entry name" value="GEPHYRIN"/>
    <property type="match status" value="1"/>
</dbReference>
<comment type="catalytic activity">
    <reaction evidence="5">
        <text>adenylyl-molybdopterin + molybdate = Mo-molybdopterin + AMP + H(+)</text>
        <dbReference type="Rhea" id="RHEA:35047"/>
        <dbReference type="ChEBI" id="CHEBI:15378"/>
        <dbReference type="ChEBI" id="CHEBI:36264"/>
        <dbReference type="ChEBI" id="CHEBI:62727"/>
        <dbReference type="ChEBI" id="CHEBI:71302"/>
        <dbReference type="ChEBI" id="CHEBI:456215"/>
        <dbReference type="EC" id="2.10.1.1"/>
    </reaction>
</comment>
<keyword evidence="6" id="KW-0479">Metal-binding</keyword>
<reference evidence="8 9" key="1">
    <citation type="submission" date="2020-10" db="EMBL/GenBank/DDBJ databases">
        <title>Phylogeny of dyella-like bacteria.</title>
        <authorList>
            <person name="Fu J."/>
        </authorList>
    </citation>
    <scope>NUCLEOTIDE SEQUENCE [LARGE SCALE GENOMIC DNA]</scope>
    <source>
        <strain evidence="8 9">Gsoil3046</strain>
    </source>
</reference>
<keyword evidence="4 6" id="KW-0501">Molybdenum cofactor biosynthesis</keyword>
<dbReference type="InterPro" id="IPR036135">
    <property type="entry name" value="MoeA_linker/N_sf"/>
</dbReference>
<dbReference type="Gene3D" id="3.90.105.10">
    <property type="entry name" value="Molybdopterin biosynthesis moea protein, domain 2"/>
    <property type="match status" value="1"/>
</dbReference>
<dbReference type="SUPFAM" id="SSF63867">
    <property type="entry name" value="MoeA C-terminal domain-like"/>
    <property type="match status" value="1"/>
</dbReference>
<dbReference type="PANTHER" id="PTHR10192">
    <property type="entry name" value="MOLYBDOPTERIN BIOSYNTHESIS PROTEIN"/>
    <property type="match status" value="1"/>
</dbReference>
<keyword evidence="6" id="KW-0500">Molybdenum</keyword>
<evidence type="ECO:0000256" key="5">
    <source>
        <dbReference type="ARBA" id="ARBA00047317"/>
    </source>
</evidence>
<comment type="caution">
    <text evidence="8">The sequence shown here is derived from an EMBL/GenBank/DDBJ whole genome shotgun (WGS) entry which is preliminary data.</text>
</comment>
<dbReference type="SMART" id="SM00852">
    <property type="entry name" value="MoCF_biosynth"/>
    <property type="match status" value="1"/>
</dbReference>
<dbReference type="Pfam" id="PF03453">
    <property type="entry name" value="MoeA_N"/>
    <property type="match status" value="1"/>
</dbReference>
<proteinExistence type="inferred from homology"/>
<dbReference type="InterPro" id="IPR036688">
    <property type="entry name" value="MoeA_C_domain_IV_sf"/>
</dbReference>
<dbReference type="Proteomes" id="UP001620460">
    <property type="component" value="Unassembled WGS sequence"/>
</dbReference>
<feature type="domain" description="MoaB/Mog" evidence="7">
    <location>
        <begin position="178"/>
        <end position="318"/>
    </location>
</feature>
<dbReference type="InterPro" id="IPR038987">
    <property type="entry name" value="MoeA-like"/>
</dbReference>
<keyword evidence="6" id="KW-0808">Transferase</keyword>
<evidence type="ECO:0000313" key="9">
    <source>
        <dbReference type="Proteomes" id="UP001620460"/>
    </source>
</evidence>
<dbReference type="EMBL" id="JADIKM010000003">
    <property type="protein sequence ID" value="MFK2905085.1"/>
    <property type="molecule type" value="Genomic_DNA"/>
</dbReference>
<organism evidence="8 9">
    <name type="scientific">Dyella ginsengisoli</name>
    <dbReference type="NCBI Taxonomy" id="363848"/>
    <lineage>
        <taxon>Bacteria</taxon>
        <taxon>Pseudomonadati</taxon>
        <taxon>Pseudomonadota</taxon>
        <taxon>Gammaproteobacteria</taxon>
        <taxon>Lysobacterales</taxon>
        <taxon>Rhodanobacteraceae</taxon>
        <taxon>Dyella</taxon>
    </lineage>
</organism>
<dbReference type="RefSeq" id="WP_404634200.1">
    <property type="nucleotide sequence ID" value="NZ_JADIKM010000003.1"/>
</dbReference>
<keyword evidence="9" id="KW-1185">Reference proteome</keyword>
<evidence type="ECO:0000256" key="2">
    <source>
        <dbReference type="ARBA" id="ARBA00005046"/>
    </source>
</evidence>
<dbReference type="InterPro" id="IPR001453">
    <property type="entry name" value="MoaB/Mog_dom"/>
</dbReference>
<dbReference type="SUPFAM" id="SSF53218">
    <property type="entry name" value="Molybdenum cofactor biosynthesis proteins"/>
    <property type="match status" value="1"/>
</dbReference>
<comment type="similarity">
    <text evidence="3 6">Belongs to the MoeA family.</text>
</comment>
<dbReference type="InterPro" id="IPR005110">
    <property type="entry name" value="MoeA_linker/N"/>
</dbReference>
<protein>
    <recommendedName>
        <fullName evidence="6">Molybdopterin molybdenumtransferase</fullName>
        <ecNumber evidence="6">2.10.1.1</ecNumber>
    </recommendedName>
</protein>
<dbReference type="Gene3D" id="2.170.190.11">
    <property type="entry name" value="Molybdopterin biosynthesis moea protein, domain 3"/>
    <property type="match status" value="1"/>
</dbReference>
<dbReference type="Gene3D" id="2.40.340.10">
    <property type="entry name" value="MoeA, C-terminal, domain IV"/>
    <property type="match status" value="1"/>
</dbReference>
<dbReference type="InterPro" id="IPR036425">
    <property type="entry name" value="MoaB/Mog-like_dom_sf"/>
</dbReference>
<evidence type="ECO:0000256" key="1">
    <source>
        <dbReference type="ARBA" id="ARBA00002901"/>
    </source>
</evidence>
<evidence type="ECO:0000256" key="4">
    <source>
        <dbReference type="ARBA" id="ARBA00023150"/>
    </source>
</evidence>
<evidence type="ECO:0000256" key="3">
    <source>
        <dbReference type="ARBA" id="ARBA00010763"/>
    </source>
</evidence>
<name>A0ABW8JVD2_9GAMM</name>
<evidence type="ECO:0000259" key="7">
    <source>
        <dbReference type="SMART" id="SM00852"/>
    </source>
</evidence>
<dbReference type="InterPro" id="IPR005111">
    <property type="entry name" value="MoeA_C_domain_IV"/>
</dbReference>
<dbReference type="Pfam" id="PF03454">
    <property type="entry name" value="MoeA_C"/>
    <property type="match status" value="1"/>
</dbReference>
<dbReference type="Gene3D" id="3.40.980.10">
    <property type="entry name" value="MoaB/Mog-like domain"/>
    <property type="match status" value="1"/>
</dbReference>
<accession>A0ABW8JVD2</accession>
<dbReference type="PROSITE" id="PS01079">
    <property type="entry name" value="MOCF_BIOSYNTHESIS_2"/>
    <property type="match status" value="1"/>
</dbReference>
<evidence type="ECO:0000313" key="8">
    <source>
        <dbReference type="EMBL" id="MFK2905085.1"/>
    </source>
</evidence>
<dbReference type="Pfam" id="PF00994">
    <property type="entry name" value="MoCF_biosynth"/>
    <property type="match status" value="1"/>
</dbReference>
<dbReference type="InterPro" id="IPR008284">
    <property type="entry name" value="MoCF_biosynth_CS"/>
</dbReference>
<gene>
    <name evidence="8" type="ORF">ISP17_14070</name>
</gene>
<evidence type="ECO:0000256" key="6">
    <source>
        <dbReference type="RuleBase" id="RU365090"/>
    </source>
</evidence>
<comment type="cofactor">
    <cofactor evidence="6">
        <name>Mg(2+)</name>
        <dbReference type="ChEBI" id="CHEBI:18420"/>
    </cofactor>
</comment>
<dbReference type="EC" id="2.10.1.1" evidence="6"/>
<dbReference type="SUPFAM" id="SSF63882">
    <property type="entry name" value="MoeA N-terminal region -like"/>
    <property type="match status" value="1"/>
</dbReference>
<sequence>MSELPSVTEAEQRIRASLPLFATERVPLDAAAGRVLRQHVLAECDQPPFDRVMMDGIAITLADAARRDFTVAGRQMAGMAGQVLADSAGCIEVTTGAMVPVGCDCVVPVEQTVREGDHVRLVDGWVPAARQFIHPRGSDCRQGDRLLAPGVRLRAPELAVLAANGVAEVEVAAVPKVAIIATGDELAEVEQQPLADGQIRRSNDRALAAALRDRGFVDVQLTRVPDDLAATTARLAELLATCQVLVLSGGVSVGQRDFVPEALRALGVDKVLHRIAQRPGKPMWFGIGPRGQVVFALPGNPVSALVCAVRYLLPALEQAMGLTSRPAERVVLAAPAGTSPALTCFVPVRVHHDDAGRAAATPVPAPTSGDFSALPHTDGVVELAPSDHAAPAGTVAPLYRW</sequence>